<feature type="domain" description="CASC1 C-terminal" evidence="1">
    <location>
        <begin position="11"/>
        <end position="212"/>
    </location>
</feature>
<dbReference type="InterPro" id="IPR022110">
    <property type="entry name" value="CASC1_C"/>
</dbReference>
<sequence length="267" mass="30617">MAANWDPNNNYWSTEEIHDLKFNEDKQTVTFRSGRMGPIALLSFRYCNLPYQTWEMKPDFKGPPGGVILTITASVVIIEFTIRDDKICMSQLQNGTTNALQNYIGMFFKPKKMMKILQDGGVDIFPPADAFCYVEGTSEKHRVAEDHLYHCMALLSTGYNFTWSRWNLLAGRRNMVLQMRECLDRKKMPSYKLLHVTPLKAAIVECTEVSSSFNDQGIEGMKFYADLYNLALDQGSPQSKKKMEEISFILVETVRELLCAIRPLCFS</sequence>
<reference evidence="2" key="1">
    <citation type="journal article" date="2024" name="Gigascience">
        <title>Chromosome-level genome of the poultry shaft louse Menopon gallinae provides insight into the host-switching and adaptive evolution of parasitic lice.</title>
        <authorList>
            <person name="Xu Y."/>
            <person name="Ma L."/>
            <person name="Liu S."/>
            <person name="Liang Y."/>
            <person name="Liu Q."/>
            <person name="He Z."/>
            <person name="Tian L."/>
            <person name="Duan Y."/>
            <person name="Cai W."/>
            <person name="Li H."/>
            <person name="Song F."/>
        </authorList>
    </citation>
    <scope>NUCLEOTIDE SEQUENCE</scope>
    <source>
        <strain evidence="2">Cailab_2023a</strain>
    </source>
</reference>
<dbReference type="AlphaFoldDB" id="A0AAW2HYN6"/>
<dbReference type="PANTHER" id="PTHR20929">
    <property type="entry name" value="LUNG ADENOMA SUSCEPTIBILITY 1-RELATED"/>
    <property type="match status" value="1"/>
</dbReference>
<gene>
    <name evidence="2" type="ORF">PYX00_002989</name>
</gene>
<protein>
    <recommendedName>
        <fullName evidence="1">CASC1 C-terminal domain-containing protein</fullName>
    </recommendedName>
</protein>
<accession>A0AAW2HYN6</accession>
<dbReference type="Pfam" id="PF12366">
    <property type="entry name" value="Casc1_C"/>
    <property type="match status" value="1"/>
</dbReference>
<proteinExistence type="predicted"/>
<comment type="caution">
    <text evidence="2">The sequence shown here is derived from an EMBL/GenBank/DDBJ whole genome shotgun (WGS) entry which is preliminary data.</text>
</comment>
<dbReference type="InterPro" id="IPR023247">
    <property type="entry name" value="IC97/Dnai7-like"/>
</dbReference>
<name>A0AAW2HYN6_9NEOP</name>
<dbReference type="PANTHER" id="PTHR20929:SF11">
    <property type="entry name" value="DYNEIN AXONEMAL INTERMEDIATE CHAIN 7"/>
    <property type="match status" value="1"/>
</dbReference>
<dbReference type="GO" id="GO:0048487">
    <property type="term" value="F:beta-tubulin binding"/>
    <property type="evidence" value="ECO:0007669"/>
    <property type="project" value="TreeGrafter"/>
</dbReference>
<dbReference type="GO" id="GO:0008017">
    <property type="term" value="F:microtubule binding"/>
    <property type="evidence" value="ECO:0007669"/>
    <property type="project" value="TreeGrafter"/>
</dbReference>
<organism evidence="2">
    <name type="scientific">Menopon gallinae</name>
    <name type="common">poultry shaft louse</name>
    <dbReference type="NCBI Taxonomy" id="328185"/>
    <lineage>
        <taxon>Eukaryota</taxon>
        <taxon>Metazoa</taxon>
        <taxon>Ecdysozoa</taxon>
        <taxon>Arthropoda</taxon>
        <taxon>Hexapoda</taxon>
        <taxon>Insecta</taxon>
        <taxon>Pterygota</taxon>
        <taxon>Neoptera</taxon>
        <taxon>Paraneoptera</taxon>
        <taxon>Psocodea</taxon>
        <taxon>Troctomorpha</taxon>
        <taxon>Phthiraptera</taxon>
        <taxon>Amblycera</taxon>
        <taxon>Menoponidae</taxon>
        <taxon>Menopon</taxon>
    </lineage>
</organism>
<dbReference type="GO" id="GO:0005930">
    <property type="term" value="C:axoneme"/>
    <property type="evidence" value="ECO:0007669"/>
    <property type="project" value="TreeGrafter"/>
</dbReference>
<dbReference type="EMBL" id="JARGDH010000002">
    <property type="protein sequence ID" value="KAL0274994.1"/>
    <property type="molecule type" value="Genomic_DNA"/>
</dbReference>
<evidence type="ECO:0000259" key="1">
    <source>
        <dbReference type="Pfam" id="PF12366"/>
    </source>
</evidence>
<evidence type="ECO:0000313" key="2">
    <source>
        <dbReference type="EMBL" id="KAL0274994.1"/>
    </source>
</evidence>